<dbReference type="Proteomes" id="UP000315949">
    <property type="component" value="Unassembled WGS sequence"/>
</dbReference>
<reference evidence="1 2" key="1">
    <citation type="submission" date="2019-07" db="EMBL/GenBank/DDBJ databases">
        <title>Luteimonas sp. YD-1 nov., isolated from acidic soil.</title>
        <authorList>
            <person name="Zhou J."/>
        </authorList>
    </citation>
    <scope>NUCLEOTIDE SEQUENCE [LARGE SCALE GENOMIC DNA]</scope>
    <source>
        <strain evidence="1 2">YD-1</strain>
    </source>
</reference>
<dbReference type="PANTHER" id="PTHR21174:SF0">
    <property type="entry name" value="HD PHOSPHOHYDROLASE FAMILY PROTEIN-RELATED"/>
    <property type="match status" value="1"/>
</dbReference>
<evidence type="ECO:0000313" key="1">
    <source>
        <dbReference type="EMBL" id="TWT20935.1"/>
    </source>
</evidence>
<gene>
    <name evidence="1" type="ORF">FQY79_04095</name>
</gene>
<accession>A0A5C5U5U1</accession>
<dbReference type="PANTHER" id="PTHR21174">
    <property type="match status" value="1"/>
</dbReference>
<dbReference type="InterPro" id="IPR009218">
    <property type="entry name" value="HD_phosphohydro"/>
</dbReference>
<sequence length="196" mass="22214">MLHALEGAYARPPRAYHHFGHVGDVLRHYQAVAEGPGWLQPREVRLAVLYHDAVYVPGRKDNEARSAALARAEIARWLPEAEVDADRVAELIELTARHGQLSPGDFRSSPLAADTCHFLDCDMAILGADPAVFDAYDRAIAAEYRGQVPGWLFRIQRRRFLKGLLARPRIYLSDFFHERFDAQARANLRRCVTGKR</sequence>
<dbReference type="SUPFAM" id="SSF109604">
    <property type="entry name" value="HD-domain/PDEase-like"/>
    <property type="match status" value="1"/>
</dbReference>
<dbReference type="PIRSF" id="PIRSF035170">
    <property type="entry name" value="HD_phosphohydro"/>
    <property type="match status" value="1"/>
</dbReference>
<dbReference type="RefSeq" id="WP_146311836.1">
    <property type="nucleotide sequence ID" value="NZ_VOHE01000002.1"/>
</dbReference>
<dbReference type="OrthoDB" id="9808993at2"/>
<proteinExistence type="predicted"/>
<dbReference type="EMBL" id="VOHE01000002">
    <property type="protein sequence ID" value="TWT20935.1"/>
    <property type="molecule type" value="Genomic_DNA"/>
</dbReference>
<organism evidence="1 2">
    <name type="scientific">Luteimonas wenzhouensis</name>
    <dbReference type="NCBI Taxonomy" id="2599615"/>
    <lineage>
        <taxon>Bacteria</taxon>
        <taxon>Pseudomonadati</taxon>
        <taxon>Pseudomonadota</taxon>
        <taxon>Gammaproteobacteria</taxon>
        <taxon>Lysobacterales</taxon>
        <taxon>Lysobacteraceae</taxon>
        <taxon>Luteimonas</taxon>
    </lineage>
</organism>
<comment type="caution">
    <text evidence="1">The sequence shown here is derived from an EMBL/GenBank/DDBJ whole genome shotgun (WGS) entry which is preliminary data.</text>
</comment>
<dbReference type="AlphaFoldDB" id="A0A5C5U5U1"/>
<name>A0A5C5U5U1_9GAMM</name>
<evidence type="ECO:0000313" key="2">
    <source>
        <dbReference type="Proteomes" id="UP000315949"/>
    </source>
</evidence>
<evidence type="ECO:0008006" key="3">
    <source>
        <dbReference type="Google" id="ProtNLM"/>
    </source>
</evidence>
<protein>
    <recommendedName>
        <fullName evidence="3">Metal-dependent HD superfamily phosphohydrolase</fullName>
    </recommendedName>
</protein>
<keyword evidence="2" id="KW-1185">Reference proteome</keyword>
<dbReference type="Gene3D" id="1.10.3210.10">
    <property type="entry name" value="Hypothetical protein af1432"/>
    <property type="match status" value="1"/>
</dbReference>